<accession>K8X6X9</accession>
<evidence type="ECO:0000313" key="2">
    <source>
        <dbReference type="Proteomes" id="UP000005951"/>
    </source>
</evidence>
<evidence type="ECO:0000313" key="1">
    <source>
        <dbReference type="EMBL" id="EKT77329.1"/>
    </source>
</evidence>
<dbReference type="AlphaFoldDB" id="K8X6X9"/>
<dbReference type="Proteomes" id="UP000005951">
    <property type="component" value="Unassembled WGS sequence"/>
</dbReference>
<reference evidence="1 2" key="1">
    <citation type="journal article" date="2013" name="Genome Announc.">
        <title>Draft Genome Sequence of Rhodococcus opacus Strain M213 Shows a Diverse Catabolic Potential.</title>
        <authorList>
            <person name="Pathak A."/>
            <person name="Green S.J."/>
            <person name="Ogram A."/>
            <person name="Chauhan A."/>
        </authorList>
    </citation>
    <scope>NUCLEOTIDE SEQUENCE [LARGE SCALE GENOMIC DNA]</scope>
    <source>
        <strain evidence="1 2">M213</strain>
    </source>
</reference>
<comment type="caution">
    <text evidence="1">The sequence shown here is derived from an EMBL/GenBank/DDBJ whole genome shotgun (WGS) entry which is preliminary data.</text>
</comment>
<gene>
    <name evidence="1" type="ORF">WSS_A38266</name>
</gene>
<name>K8X6X9_RHOOP</name>
<proteinExistence type="predicted"/>
<organism evidence="1 2">
    <name type="scientific">Rhodococcus opacus M213</name>
    <dbReference type="NCBI Taxonomy" id="1129896"/>
    <lineage>
        <taxon>Bacteria</taxon>
        <taxon>Bacillati</taxon>
        <taxon>Actinomycetota</taxon>
        <taxon>Actinomycetes</taxon>
        <taxon>Mycobacteriales</taxon>
        <taxon>Nocardiaceae</taxon>
        <taxon>Rhodococcus</taxon>
    </lineage>
</organism>
<dbReference type="EMBL" id="AJYC02000158">
    <property type="protein sequence ID" value="EKT77329.1"/>
    <property type="molecule type" value="Genomic_DNA"/>
</dbReference>
<protein>
    <submittedName>
        <fullName evidence="1">Uncharacterized protein</fullName>
    </submittedName>
</protein>
<sequence>MNPFVPEVGVPKTEVAFEESTAFERYILSRAAPFFPPSAGGLRIELDNEGTGSATVFVRVNDSSTCPPGQHLTPRDIYPLVFGAAWKILDLLIELRLYQDGMPTDRDDEYTFTRKVGCARSGNVKAKPPFNKPVWAAIAKTYAATAEYRHLLVHGHLPIDPVTGDMTAADSTGRLLQPLTVDEQSAFCRVAEGTAQAVISGQLTRRQANQLKWLLDQLANHHQQPLFNVAAIDGSIPVIVMSGIPDADNEIELDFAALRRRVSAQVADQMHYDLEVHLPDKRILAATLEEAPNRALRFPLDEPLPEWLRWK</sequence>